<comment type="caution">
    <text evidence="2">The sequence shown here is derived from an EMBL/GenBank/DDBJ whole genome shotgun (WGS) entry which is preliminary data.</text>
</comment>
<dbReference type="InterPro" id="IPR036291">
    <property type="entry name" value="NAD(P)-bd_dom_sf"/>
</dbReference>
<dbReference type="Proteomes" id="UP000445000">
    <property type="component" value="Unassembled WGS sequence"/>
</dbReference>
<name>A0A829YP78_9GAMM</name>
<dbReference type="SUPFAM" id="SSF50129">
    <property type="entry name" value="GroES-like"/>
    <property type="match status" value="1"/>
</dbReference>
<dbReference type="Gene3D" id="3.40.50.720">
    <property type="entry name" value="NAD(P)-binding Rossmann-like Domain"/>
    <property type="match status" value="1"/>
</dbReference>
<dbReference type="CDD" id="cd08241">
    <property type="entry name" value="QOR1"/>
    <property type="match status" value="1"/>
</dbReference>
<feature type="domain" description="Enoyl reductase (ER)" evidence="1">
    <location>
        <begin position="11"/>
        <end position="321"/>
    </location>
</feature>
<evidence type="ECO:0000259" key="1">
    <source>
        <dbReference type="SMART" id="SM00829"/>
    </source>
</evidence>
<dbReference type="SUPFAM" id="SSF51735">
    <property type="entry name" value="NAD(P)-binding Rossmann-fold domains"/>
    <property type="match status" value="1"/>
</dbReference>
<gene>
    <name evidence="2" type="ORF">GCM10011487_66420</name>
</gene>
<dbReference type="Gene3D" id="3.90.180.10">
    <property type="entry name" value="Medium-chain alcohol dehydrogenases, catalytic domain"/>
    <property type="match status" value="1"/>
</dbReference>
<keyword evidence="3" id="KW-1185">Reference proteome</keyword>
<dbReference type="AlphaFoldDB" id="A0A829YP78"/>
<evidence type="ECO:0000313" key="3">
    <source>
        <dbReference type="Proteomes" id="UP000445000"/>
    </source>
</evidence>
<dbReference type="InterPro" id="IPR051397">
    <property type="entry name" value="Zn-ADH-like_protein"/>
</dbReference>
<dbReference type="GO" id="GO:0016491">
    <property type="term" value="F:oxidoreductase activity"/>
    <property type="evidence" value="ECO:0007669"/>
    <property type="project" value="InterPro"/>
</dbReference>
<dbReference type="SMART" id="SM00829">
    <property type="entry name" value="PKS_ER"/>
    <property type="match status" value="1"/>
</dbReference>
<dbReference type="InterPro" id="IPR020843">
    <property type="entry name" value="ER"/>
</dbReference>
<organism evidence="2 3">
    <name type="scientific">Steroidobacter agaridevorans</name>
    <dbReference type="NCBI Taxonomy" id="2695856"/>
    <lineage>
        <taxon>Bacteria</taxon>
        <taxon>Pseudomonadati</taxon>
        <taxon>Pseudomonadota</taxon>
        <taxon>Gammaproteobacteria</taxon>
        <taxon>Steroidobacterales</taxon>
        <taxon>Steroidobacteraceae</taxon>
        <taxon>Steroidobacter</taxon>
    </lineage>
</organism>
<dbReference type="InterPro" id="IPR013154">
    <property type="entry name" value="ADH-like_N"/>
</dbReference>
<dbReference type="Pfam" id="PF08240">
    <property type="entry name" value="ADH_N"/>
    <property type="match status" value="1"/>
</dbReference>
<dbReference type="EMBL" id="BLJN01000009">
    <property type="protein sequence ID" value="GFE84642.1"/>
    <property type="molecule type" value="Genomic_DNA"/>
</dbReference>
<proteinExistence type="predicted"/>
<reference evidence="3" key="1">
    <citation type="submission" date="2020-01" db="EMBL/GenBank/DDBJ databases">
        <title>'Steroidobacter agaridevorans' sp. nov., agar-degrading bacteria isolated from rhizosphere soils.</title>
        <authorList>
            <person name="Ikenaga M."/>
            <person name="Kataoka M."/>
            <person name="Murouchi A."/>
            <person name="Katsuragi S."/>
            <person name="Sakai M."/>
        </authorList>
    </citation>
    <scope>NUCLEOTIDE SEQUENCE [LARGE SCALE GENOMIC DNA]</scope>
    <source>
        <strain evidence="3">YU21-B</strain>
    </source>
</reference>
<dbReference type="Pfam" id="PF00107">
    <property type="entry name" value="ADH_zinc_N"/>
    <property type="match status" value="1"/>
</dbReference>
<dbReference type="InterPro" id="IPR013149">
    <property type="entry name" value="ADH-like_C"/>
</dbReference>
<dbReference type="InterPro" id="IPR011032">
    <property type="entry name" value="GroES-like_sf"/>
</dbReference>
<evidence type="ECO:0000313" key="2">
    <source>
        <dbReference type="EMBL" id="GFE84642.1"/>
    </source>
</evidence>
<accession>A0A829YP78</accession>
<sequence length="326" mass="34476">MQALLATAFGEPSEVLTLGEAVIPSPPPRAALVRVRAAGVNFADAMLVRGSYQVKPSLPFIAGAEIAGEVVACGEHSTLHIGERVAAQVLGFGAYAEYTIVEDRRAIRVPAAWSWSEAAAFPIAAITAELALRAADGLQSGDVVVIHGAAGAVGLAAVELAKLRGCRVVALARTPERRALARSRGADHEIDANIADWWKEVLRITAGTGAQAIIDPVGGETSVLSLRALAWRGTLCLVGFASGAPAKLPANHLLVKAQSARGIYWAYDRDDARLEDIQQHLERFASSGHLQPIVGREYSFAQGVEAIRDAESGRSRGKIILRVSED</sequence>
<dbReference type="PANTHER" id="PTHR43677">
    <property type="entry name" value="SHORT-CHAIN DEHYDROGENASE/REDUCTASE"/>
    <property type="match status" value="1"/>
</dbReference>
<protein>
    <submittedName>
        <fullName evidence="2">NADPH:quinone oxidoreductase</fullName>
    </submittedName>
</protein>
<dbReference type="PANTHER" id="PTHR43677:SF4">
    <property type="entry name" value="QUINONE OXIDOREDUCTASE-LIKE PROTEIN 2"/>
    <property type="match status" value="1"/>
</dbReference>